<dbReference type="GO" id="GO:0004803">
    <property type="term" value="F:transposase activity"/>
    <property type="evidence" value="ECO:0007669"/>
    <property type="project" value="TreeGrafter"/>
</dbReference>
<dbReference type="PANTHER" id="PTHR10948:SF23">
    <property type="entry name" value="TRANSPOSASE INSI FOR INSERTION SEQUENCE ELEMENT IS30A-RELATED"/>
    <property type="match status" value="1"/>
</dbReference>
<accession>A0A8S5SQF4</accession>
<proteinExistence type="predicted"/>
<dbReference type="GO" id="GO:0032196">
    <property type="term" value="P:transposition"/>
    <property type="evidence" value="ECO:0007669"/>
    <property type="project" value="TreeGrafter"/>
</dbReference>
<organism evidence="1">
    <name type="scientific">Siphoviridae sp. ctJyX12</name>
    <dbReference type="NCBI Taxonomy" id="2827840"/>
    <lineage>
        <taxon>Viruses</taxon>
        <taxon>Duplodnaviria</taxon>
        <taxon>Heunggongvirae</taxon>
        <taxon>Uroviricota</taxon>
        <taxon>Caudoviricetes</taxon>
    </lineage>
</organism>
<evidence type="ECO:0000313" key="1">
    <source>
        <dbReference type="EMBL" id="DAF53035.1"/>
    </source>
</evidence>
<name>A0A8S5SQF4_9CAUD</name>
<reference evidence="1" key="1">
    <citation type="journal article" date="2021" name="Proc. Natl. Acad. Sci. U.S.A.">
        <title>A Catalog of Tens of Thousands of Viruses from Human Metagenomes Reveals Hidden Associations with Chronic Diseases.</title>
        <authorList>
            <person name="Tisza M.J."/>
            <person name="Buck C.B."/>
        </authorList>
    </citation>
    <scope>NUCLEOTIDE SEQUENCE</scope>
    <source>
        <strain evidence="1">CtJyX12</strain>
    </source>
</reference>
<dbReference type="InterPro" id="IPR051917">
    <property type="entry name" value="Transposase-Integrase"/>
</dbReference>
<sequence>MIAGLPQDLRRTLTWDQGAEIAKTKELTKKTTINVYFADPHSPWQRGSTRT</sequence>
<dbReference type="EMBL" id="BK032646">
    <property type="protein sequence ID" value="DAF53035.1"/>
    <property type="molecule type" value="Genomic_DNA"/>
</dbReference>
<dbReference type="PANTHER" id="PTHR10948">
    <property type="entry name" value="TRANSPOSASE"/>
    <property type="match status" value="1"/>
</dbReference>
<protein>
    <submittedName>
        <fullName evidence="1">RNaseH</fullName>
    </submittedName>
</protein>